<dbReference type="Gene3D" id="3.30.70.100">
    <property type="match status" value="1"/>
</dbReference>
<dbReference type="EMBL" id="AATQ01000006">
    <property type="protein sequence ID" value="EAU47416.1"/>
    <property type="molecule type" value="Genomic_DNA"/>
</dbReference>
<accession>Q0FTN6</accession>
<keyword evidence="3" id="KW-1185">Reference proteome</keyword>
<evidence type="ECO:0000259" key="1">
    <source>
        <dbReference type="Pfam" id="PF03992"/>
    </source>
</evidence>
<dbReference type="AlphaFoldDB" id="Q0FTN6"/>
<name>Q0FTN6_SALBH</name>
<protein>
    <recommendedName>
        <fullName evidence="1">ABM domain-containing protein</fullName>
    </recommendedName>
</protein>
<dbReference type="HOGENOM" id="CLU_2438162_0_0_5"/>
<dbReference type="SUPFAM" id="SSF54909">
    <property type="entry name" value="Dimeric alpha+beta barrel"/>
    <property type="match status" value="1"/>
</dbReference>
<reference evidence="2 3" key="1">
    <citation type="journal article" date="2010" name="J. Bacteriol.">
        <title>Genome sequences of Pelagibaca bermudensis HTCC2601T and Maritimibacter alkaliphilus HTCC2654T, the type strains of two marine Roseobacter genera.</title>
        <authorList>
            <person name="Thrash J.C."/>
            <person name="Cho J.C."/>
            <person name="Ferriera S."/>
            <person name="Johnson J."/>
            <person name="Vergin K.L."/>
            <person name="Giovannoni S.J."/>
        </authorList>
    </citation>
    <scope>NUCLEOTIDE SEQUENCE [LARGE SCALE GENOMIC DNA]</scope>
    <source>
        <strain evidence="3">DSM 26914 / JCM 13377 / KCTC 12554 / HTCC2601</strain>
    </source>
</reference>
<evidence type="ECO:0000313" key="2">
    <source>
        <dbReference type="EMBL" id="EAU47416.1"/>
    </source>
</evidence>
<organism evidence="2 3">
    <name type="scientific">Salipiger bermudensis (strain DSM 26914 / JCM 13377 / KCTC 12554 / HTCC2601)</name>
    <name type="common">Pelagibaca bermudensis</name>
    <dbReference type="NCBI Taxonomy" id="314265"/>
    <lineage>
        <taxon>Bacteria</taxon>
        <taxon>Pseudomonadati</taxon>
        <taxon>Pseudomonadota</taxon>
        <taxon>Alphaproteobacteria</taxon>
        <taxon>Rhodobacterales</taxon>
        <taxon>Roseobacteraceae</taxon>
        <taxon>Salipiger</taxon>
    </lineage>
</organism>
<sequence length="90" mass="9914">MVRAIPRPGQDTRLKTLATRLAEAARVEPGNIRFEALTEKGGSVLLMAEYETPEAYDAHMQAPHTQAFRRALERIAEGSRATVTPLARLA</sequence>
<comment type="caution">
    <text evidence="2">The sequence shown here is derived from an EMBL/GenBank/DDBJ whole genome shotgun (WGS) entry which is preliminary data.</text>
</comment>
<feature type="domain" description="ABM" evidence="1">
    <location>
        <begin position="6"/>
        <end position="70"/>
    </location>
</feature>
<dbReference type="STRING" id="314265.R2601_25796"/>
<gene>
    <name evidence="2" type="ORF">R2601_25796</name>
</gene>
<proteinExistence type="predicted"/>
<dbReference type="InterPro" id="IPR007138">
    <property type="entry name" value="ABM_dom"/>
</dbReference>
<dbReference type="Proteomes" id="UP000006230">
    <property type="component" value="Unassembled WGS sequence"/>
</dbReference>
<dbReference type="InterPro" id="IPR011008">
    <property type="entry name" value="Dimeric_a/b-barrel"/>
</dbReference>
<dbReference type="Pfam" id="PF03992">
    <property type="entry name" value="ABM"/>
    <property type="match status" value="1"/>
</dbReference>
<evidence type="ECO:0000313" key="3">
    <source>
        <dbReference type="Proteomes" id="UP000006230"/>
    </source>
</evidence>